<evidence type="ECO:0000313" key="3">
    <source>
        <dbReference type="Proteomes" id="UP000030746"/>
    </source>
</evidence>
<dbReference type="CTD" id="20243388"/>
<keyword evidence="1" id="KW-0175">Coiled coil</keyword>
<feature type="coiled-coil region" evidence="1">
    <location>
        <begin position="141"/>
        <end position="168"/>
    </location>
</feature>
<evidence type="ECO:0000313" key="2">
    <source>
        <dbReference type="EMBL" id="ESO90930.1"/>
    </source>
</evidence>
<evidence type="ECO:0000256" key="1">
    <source>
        <dbReference type="SAM" id="Coils"/>
    </source>
</evidence>
<keyword evidence="3" id="KW-1185">Reference proteome</keyword>
<sequence>MANKFGLGSLTLDTKKPNTTAWINKAKPYFVEQIGDTLQGISEEKLTELETKIDAIKQQLLNVVDETQFQSLSSLISNLDDKIKKQKMILIDNINPGISEDKWQQEPTALETKFKTELQKEVTHINQLIQNIYDSEIQQQITTINNEVLKQEKNIAALEKHLKENKKSYYFNHPFFCVRNTERTPTGETTYQLEGYGFILKIKVFFIYKWKR</sequence>
<protein>
    <submittedName>
        <fullName evidence="2">Uncharacterized protein</fullName>
    </submittedName>
</protein>
<dbReference type="KEGG" id="lgi:LOTGIDRAFT_175790"/>
<reference evidence="2 3" key="1">
    <citation type="journal article" date="2013" name="Nature">
        <title>Insights into bilaterian evolution from three spiralian genomes.</title>
        <authorList>
            <person name="Simakov O."/>
            <person name="Marletaz F."/>
            <person name="Cho S.J."/>
            <person name="Edsinger-Gonzales E."/>
            <person name="Havlak P."/>
            <person name="Hellsten U."/>
            <person name="Kuo D.H."/>
            <person name="Larsson T."/>
            <person name="Lv J."/>
            <person name="Arendt D."/>
            <person name="Savage R."/>
            <person name="Osoegawa K."/>
            <person name="de Jong P."/>
            <person name="Grimwood J."/>
            <person name="Chapman J.A."/>
            <person name="Shapiro H."/>
            <person name="Aerts A."/>
            <person name="Otillar R.P."/>
            <person name="Terry A.Y."/>
            <person name="Boore J.L."/>
            <person name="Grigoriev I.V."/>
            <person name="Lindberg D.R."/>
            <person name="Seaver E.C."/>
            <person name="Weisblat D.A."/>
            <person name="Putnam N.H."/>
            <person name="Rokhsar D.S."/>
        </authorList>
    </citation>
    <scope>NUCLEOTIDE SEQUENCE [LARGE SCALE GENOMIC DNA]</scope>
</reference>
<name>V4A7E6_LOTGI</name>
<dbReference type="AlphaFoldDB" id="V4A7E6"/>
<organism evidence="2 3">
    <name type="scientific">Lottia gigantea</name>
    <name type="common">Giant owl limpet</name>
    <dbReference type="NCBI Taxonomy" id="225164"/>
    <lineage>
        <taxon>Eukaryota</taxon>
        <taxon>Metazoa</taxon>
        <taxon>Spiralia</taxon>
        <taxon>Lophotrochozoa</taxon>
        <taxon>Mollusca</taxon>
        <taxon>Gastropoda</taxon>
        <taxon>Patellogastropoda</taxon>
        <taxon>Lottioidea</taxon>
        <taxon>Lottiidae</taxon>
        <taxon>Lottia</taxon>
    </lineage>
</organism>
<gene>
    <name evidence="2" type="ORF">LOTGIDRAFT_175790</name>
</gene>
<proteinExistence type="predicted"/>
<dbReference type="GeneID" id="20243388"/>
<dbReference type="RefSeq" id="XP_009058389.1">
    <property type="nucleotide sequence ID" value="XM_009060141.1"/>
</dbReference>
<dbReference type="HOGENOM" id="CLU_023431_0_2_1"/>
<accession>V4A7E6</accession>
<dbReference type="EMBL" id="KB202298">
    <property type="protein sequence ID" value="ESO90930.1"/>
    <property type="molecule type" value="Genomic_DNA"/>
</dbReference>
<dbReference type="Proteomes" id="UP000030746">
    <property type="component" value="Unassembled WGS sequence"/>
</dbReference>